<evidence type="ECO:0000256" key="1">
    <source>
        <dbReference type="SAM" id="MobiDB-lite"/>
    </source>
</evidence>
<name>A0A1E7WE21_9BURK</name>
<feature type="region of interest" description="Disordered" evidence="1">
    <location>
        <begin position="259"/>
        <end position="293"/>
    </location>
</feature>
<protein>
    <submittedName>
        <fullName evidence="2">Uncharacterized protein</fullName>
    </submittedName>
</protein>
<feature type="region of interest" description="Disordered" evidence="1">
    <location>
        <begin position="107"/>
        <end position="129"/>
    </location>
</feature>
<feature type="compositionally biased region" description="Low complexity" evidence="1">
    <location>
        <begin position="272"/>
        <end position="283"/>
    </location>
</feature>
<gene>
    <name evidence="2" type="ORF">DUPY_39480</name>
</gene>
<comment type="caution">
    <text evidence="2">The sequence shown here is derived from an EMBL/GenBank/DDBJ whole genome shotgun (WGS) entry which is preliminary data.</text>
</comment>
<feature type="compositionally biased region" description="Basic and acidic residues" evidence="1">
    <location>
        <begin position="284"/>
        <end position="293"/>
    </location>
</feature>
<dbReference type="EMBL" id="LROM01000111">
    <property type="protein sequence ID" value="OEZ96312.1"/>
    <property type="molecule type" value="Genomic_DNA"/>
</dbReference>
<reference evidence="3" key="1">
    <citation type="journal article" date="2016" name="Front. Microbiol.">
        <title>Molecular Keys to the Janthinobacterium and Duganella spp. Interaction with the Plant Pathogen Fusarium graminearum.</title>
        <authorList>
            <person name="Haack F.S."/>
            <person name="Poehlein A."/>
            <person name="Kroger C."/>
            <person name="Voigt C.A."/>
            <person name="Piepenbring M."/>
            <person name="Bode H.B."/>
            <person name="Daniel R."/>
            <person name="Schafer W."/>
            <person name="Streit W.R."/>
        </authorList>
    </citation>
    <scope>NUCLEOTIDE SEQUENCE [LARGE SCALE GENOMIC DNA]</scope>
    <source>
        <strain evidence="3">T54</strain>
    </source>
</reference>
<feature type="compositionally biased region" description="Basic and acidic residues" evidence="1">
    <location>
        <begin position="108"/>
        <end position="129"/>
    </location>
</feature>
<accession>A0A1E7WE21</accession>
<evidence type="ECO:0000313" key="2">
    <source>
        <dbReference type="EMBL" id="OEZ96312.1"/>
    </source>
</evidence>
<organism evidence="2 3">
    <name type="scientific">Duganella phyllosphaerae</name>
    <dbReference type="NCBI Taxonomy" id="762836"/>
    <lineage>
        <taxon>Bacteria</taxon>
        <taxon>Pseudomonadati</taxon>
        <taxon>Pseudomonadota</taxon>
        <taxon>Betaproteobacteria</taxon>
        <taxon>Burkholderiales</taxon>
        <taxon>Oxalobacteraceae</taxon>
        <taxon>Telluria group</taxon>
        <taxon>Duganella</taxon>
    </lineage>
</organism>
<dbReference type="AlphaFoldDB" id="A0A1E7WE21"/>
<sequence>MVLAPLRQPVGQDHWRPLRVKWLGERQQAGDQGFQPLYLQQGRVQRRLGAGAALVGRCRQRVVHLHADGAERIADLMREPGRQAAQRSHPFAGHQQARQPLHLAAPAREQHREPGARQHQRTEQRADRHHQVVERVVGDGRHPGQGPAGDIGRHRAGAIHHRLAQAGPYFQHRRGAGQRPLRQRGDARQLGSRRIVLDAAAIVGGKRIPVHAALRLPQAAFDAVVFAQRHIDHGALDRFGLRIAAIQALGAGAHDLANHGGTGTGGGDLRLRPLPSQLQQQPDDQQHHCRDRRPQPRQIAFKHSIQHYISFRQPICRALCRFKGGTTAQ</sequence>
<dbReference type="Proteomes" id="UP000175989">
    <property type="component" value="Unassembled WGS sequence"/>
</dbReference>
<evidence type="ECO:0000313" key="3">
    <source>
        <dbReference type="Proteomes" id="UP000175989"/>
    </source>
</evidence>
<keyword evidence="3" id="KW-1185">Reference proteome</keyword>
<proteinExistence type="predicted"/>